<evidence type="ECO:0008006" key="3">
    <source>
        <dbReference type="Google" id="ProtNLM"/>
    </source>
</evidence>
<comment type="caution">
    <text evidence="1">The sequence shown here is derived from an EMBL/GenBank/DDBJ whole genome shotgun (WGS) entry which is preliminary data.</text>
</comment>
<evidence type="ECO:0000313" key="1">
    <source>
        <dbReference type="EMBL" id="EYC28692.1"/>
    </source>
</evidence>
<dbReference type="Proteomes" id="UP000024635">
    <property type="component" value="Unassembled WGS sequence"/>
</dbReference>
<evidence type="ECO:0000313" key="2">
    <source>
        <dbReference type="Proteomes" id="UP000024635"/>
    </source>
</evidence>
<dbReference type="OrthoDB" id="420169at2759"/>
<organism evidence="1 2">
    <name type="scientific">Ancylostoma ceylanicum</name>
    <dbReference type="NCBI Taxonomy" id="53326"/>
    <lineage>
        <taxon>Eukaryota</taxon>
        <taxon>Metazoa</taxon>
        <taxon>Ecdysozoa</taxon>
        <taxon>Nematoda</taxon>
        <taxon>Chromadorea</taxon>
        <taxon>Rhabditida</taxon>
        <taxon>Rhabditina</taxon>
        <taxon>Rhabditomorpha</taxon>
        <taxon>Strongyloidea</taxon>
        <taxon>Ancylostomatidae</taxon>
        <taxon>Ancylostomatinae</taxon>
        <taxon>Ancylostoma</taxon>
    </lineage>
</organism>
<name>A0A016VNS9_9BILA</name>
<accession>A0A016VNS9</accession>
<keyword evidence="2" id="KW-1185">Reference proteome</keyword>
<sequence length="157" mass="18490">MTSGTTFFHSYFTLYNSAENTSTKHSPHFLVHRSEPSNIFQLALRLPTKKFTDADDYVRHLTRVLKTIYSNTYENLIATQNQQKHPYDLRKRVNKANYQIGQYVWIRKDGTSKITARFERPFEILDINYFNITINDGRPTFANVLTRRTIRSDSKFG</sequence>
<proteinExistence type="predicted"/>
<dbReference type="EMBL" id="JARK01001343">
    <property type="protein sequence ID" value="EYC28692.1"/>
    <property type="molecule type" value="Genomic_DNA"/>
</dbReference>
<dbReference type="AlphaFoldDB" id="A0A016VNS9"/>
<protein>
    <recommendedName>
        <fullName evidence="3">Integrase catalytic domain-containing protein</fullName>
    </recommendedName>
</protein>
<reference evidence="2" key="1">
    <citation type="journal article" date="2015" name="Nat. Genet.">
        <title>The genome and transcriptome of the zoonotic hookworm Ancylostoma ceylanicum identify infection-specific gene families.</title>
        <authorList>
            <person name="Schwarz E.M."/>
            <person name="Hu Y."/>
            <person name="Antoshechkin I."/>
            <person name="Miller M.M."/>
            <person name="Sternberg P.W."/>
            <person name="Aroian R.V."/>
        </authorList>
    </citation>
    <scope>NUCLEOTIDE SEQUENCE</scope>
    <source>
        <strain evidence="2">HY135</strain>
    </source>
</reference>
<gene>
    <name evidence="1" type="primary">Acey_s0007.g3361</name>
    <name evidence="1" type="ORF">Y032_0007g3361</name>
</gene>